<accession>A0ABU2K7V3</accession>
<dbReference type="EMBL" id="JAVREI010000005">
    <property type="protein sequence ID" value="MDT0276255.1"/>
    <property type="molecule type" value="Genomic_DNA"/>
</dbReference>
<gene>
    <name evidence="4" type="primary">phnD</name>
    <name evidence="4" type="ORF">RM425_10125</name>
</gene>
<sequence length="311" mass="32094">MRVHAALALAAGSALLFTACSSSSAADTADGAGSGDGGGTEVIRFATLPLGDDPNAVTPVDALKDMIEAETGMEVELTDVPSYSAVIEAIRNGHEDIGIMSGFPSALAVSTGEVDSLVAWPGEDEPVSTCLVLDDSPLKSFEDVSSDTVIAFADPASSSGYFMPTHMLHEAGLEADEDYSSLMSGGHDRSFLALQNGQADVACTSTIFPAMAGQGSPLFPFEPGDTRSIGESISMPIAITVLGSTSMSQEKRAALLEAIPKVFSAENADQLGVYAEAIPVGVEPIIEPGDELFQPFVDIAAIADVDISDLE</sequence>
<keyword evidence="5" id="KW-1185">Reference proteome</keyword>
<dbReference type="InterPro" id="IPR005770">
    <property type="entry name" value="PhnD"/>
</dbReference>
<dbReference type="Gene3D" id="3.40.190.10">
    <property type="entry name" value="Periplasmic binding protein-like II"/>
    <property type="match status" value="2"/>
</dbReference>
<reference evidence="5" key="1">
    <citation type="submission" date="2023-07" db="EMBL/GenBank/DDBJ databases">
        <title>30 novel species of actinomycetes from the DSMZ collection.</title>
        <authorList>
            <person name="Nouioui I."/>
        </authorList>
    </citation>
    <scope>NUCLEOTIDE SEQUENCE [LARGE SCALE GENOMIC DNA]</scope>
    <source>
        <strain evidence="5">DSM 46792</strain>
    </source>
</reference>
<evidence type="ECO:0000256" key="2">
    <source>
        <dbReference type="ARBA" id="ARBA00022729"/>
    </source>
</evidence>
<dbReference type="PROSITE" id="PS51257">
    <property type="entry name" value="PROKAR_LIPOPROTEIN"/>
    <property type="match status" value="1"/>
</dbReference>
<comment type="similarity">
    <text evidence="1">Belongs to the phosphate/phosphite/phosphonate binding protein family.</text>
</comment>
<proteinExistence type="inferred from homology"/>
<dbReference type="Pfam" id="PF12974">
    <property type="entry name" value="Phosphonate-bd"/>
    <property type="match status" value="1"/>
</dbReference>
<protein>
    <submittedName>
        <fullName evidence="4">Phosphate/phosphite/phosphonate ABC transporter substrate-binding protein</fullName>
    </submittedName>
</protein>
<evidence type="ECO:0000313" key="4">
    <source>
        <dbReference type="EMBL" id="MDT0276255.1"/>
    </source>
</evidence>
<organism evidence="4 5">
    <name type="scientific">Blastococcus goldschmidtiae</name>
    <dbReference type="NCBI Taxonomy" id="3075546"/>
    <lineage>
        <taxon>Bacteria</taxon>
        <taxon>Bacillati</taxon>
        <taxon>Actinomycetota</taxon>
        <taxon>Actinomycetes</taxon>
        <taxon>Geodermatophilales</taxon>
        <taxon>Geodermatophilaceae</taxon>
        <taxon>Blastococcus</taxon>
    </lineage>
</organism>
<comment type="caution">
    <text evidence="4">The sequence shown here is derived from an EMBL/GenBank/DDBJ whole genome shotgun (WGS) entry which is preliminary data.</text>
</comment>
<dbReference type="PANTHER" id="PTHR35841">
    <property type="entry name" value="PHOSPHONATES-BINDING PERIPLASMIC PROTEIN"/>
    <property type="match status" value="1"/>
</dbReference>
<evidence type="ECO:0000313" key="5">
    <source>
        <dbReference type="Proteomes" id="UP001183222"/>
    </source>
</evidence>
<dbReference type="RefSeq" id="WP_311345069.1">
    <property type="nucleotide sequence ID" value="NZ_JAVREI010000005.1"/>
</dbReference>
<name>A0ABU2K7V3_9ACTN</name>
<dbReference type="NCBIfam" id="TIGR01098">
    <property type="entry name" value="3A0109s03R"/>
    <property type="match status" value="1"/>
</dbReference>
<dbReference type="Proteomes" id="UP001183222">
    <property type="component" value="Unassembled WGS sequence"/>
</dbReference>
<evidence type="ECO:0000256" key="1">
    <source>
        <dbReference type="ARBA" id="ARBA00007162"/>
    </source>
</evidence>
<keyword evidence="2 3" id="KW-0732">Signal</keyword>
<dbReference type="SUPFAM" id="SSF53850">
    <property type="entry name" value="Periplasmic binding protein-like II"/>
    <property type="match status" value="1"/>
</dbReference>
<feature type="chain" id="PRO_5045095991" evidence="3">
    <location>
        <begin position="26"/>
        <end position="311"/>
    </location>
</feature>
<dbReference type="PANTHER" id="PTHR35841:SF1">
    <property type="entry name" value="PHOSPHONATES-BINDING PERIPLASMIC PROTEIN"/>
    <property type="match status" value="1"/>
</dbReference>
<feature type="signal peptide" evidence="3">
    <location>
        <begin position="1"/>
        <end position="25"/>
    </location>
</feature>
<evidence type="ECO:0000256" key="3">
    <source>
        <dbReference type="SAM" id="SignalP"/>
    </source>
</evidence>